<dbReference type="PANTHER" id="PTHR42648">
    <property type="entry name" value="TRANSPOSASE, PUTATIVE-RELATED"/>
    <property type="match status" value="1"/>
</dbReference>
<accession>A0AAW1JWA0</accession>
<keyword evidence="2" id="KW-0479">Metal-binding</keyword>
<dbReference type="EMBL" id="JASPKY010000312">
    <property type="protein sequence ID" value="KAK9709311.1"/>
    <property type="molecule type" value="Genomic_DNA"/>
</dbReference>
<evidence type="ECO:0000256" key="3">
    <source>
        <dbReference type="ARBA" id="ARBA00022759"/>
    </source>
</evidence>
<keyword evidence="8" id="KW-0808">Transferase</keyword>
<evidence type="ECO:0000313" key="12">
    <source>
        <dbReference type="EMBL" id="KAK9709311.1"/>
    </source>
</evidence>
<dbReference type="GO" id="GO:0003887">
    <property type="term" value="F:DNA-directed DNA polymerase activity"/>
    <property type="evidence" value="ECO:0007669"/>
    <property type="project" value="UniProtKB-KW"/>
</dbReference>
<evidence type="ECO:0000259" key="11">
    <source>
        <dbReference type="PROSITE" id="PS50994"/>
    </source>
</evidence>
<dbReference type="GO" id="GO:0015074">
    <property type="term" value="P:DNA integration"/>
    <property type="evidence" value="ECO:0007669"/>
    <property type="project" value="UniProtKB-KW"/>
</dbReference>
<feature type="domain" description="Integrase catalytic" evidence="11">
    <location>
        <begin position="1"/>
        <end position="62"/>
    </location>
</feature>
<gene>
    <name evidence="12" type="ORF">QE152_g26707</name>
</gene>
<dbReference type="PANTHER" id="PTHR42648:SF11">
    <property type="entry name" value="TRANSPOSON TY4-P GAG-POL POLYPROTEIN"/>
    <property type="match status" value="1"/>
</dbReference>
<evidence type="ECO:0000256" key="5">
    <source>
        <dbReference type="ARBA" id="ARBA00022842"/>
    </source>
</evidence>
<reference evidence="12 13" key="1">
    <citation type="journal article" date="2024" name="BMC Genomics">
        <title>De novo assembly and annotation of Popillia japonica's genome with initial clues to its potential as an invasive pest.</title>
        <authorList>
            <person name="Cucini C."/>
            <person name="Boschi S."/>
            <person name="Funari R."/>
            <person name="Cardaioli E."/>
            <person name="Iannotti N."/>
            <person name="Marturano G."/>
            <person name="Paoli F."/>
            <person name="Bruttini M."/>
            <person name="Carapelli A."/>
            <person name="Frati F."/>
            <person name="Nardi F."/>
        </authorList>
    </citation>
    <scope>NUCLEOTIDE SEQUENCE [LARGE SCALE GENOMIC DNA]</scope>
    <source>
        <strain evidence="12">DMR45628</strain>
    </source>
</reference>
<keyword evidence="8" id="KW-0239">DNA-directed DNA polymerase</keyword>
<comment type="caution">
    <text evidence="12">The sequence shown here is derived from an EMBL/GenBank/DDBJ whole genome shotgun (WGS) entry which is preliminary data.</text>
</comment>
<dbReference type="SUPFAM" id="SSF53098">
    <property type="entry name" value="Ribonuclease H-like"/>
    <property type="match status" value="1"/>
</dbReference>
<keyword evidence="4" id="KW-0378">Hydrolase</keyword>
<dbReference type="AlphaFoldDB" id="A0AAW1JWA0"/>
<proteinExistence type="predicted"/>
<feature type="region of interest" description="Disordered" evidence="10">
    <location>
        <begin position="93"/>
        <end position="129"/>
    </location>
</feature>
<dbReference type="CDD" id="cd09272">
    <property type="entry name" value="RNase_HI_RT_Ty1"/>
    <property type="match status" value="1"/>
</dbReference>
<dbReference type="GO" id="GO:0006310">
    <property type="term" value="P:DNA recombination"/>
    <property type="evidence" value="ECO:0007669"/>
    <property type="project" value="UniProtKB-KW"/>
</dbReference>
<dbReference type="InterPro" id="IPR001584">
    <property type="entry name" value="Integrase_cat-core"/>
</dbReference>
<dbReference type="Proteomes" id="UP001458880">
    <property type="component" value="Unassembled WGS sequence"/>
</dbReference>
<dbReference type="GO" id="GO:0003964">
    <property type="term" value="F:RNA-directed DNA polymerase activity"/>
    <property type="evidence" value="ECO:0007669"/>
    <property type="project" value="UniProtKB-KW"/>
</dbReference>
<evidence type="ECO:0000313" key="13">
    <source>
        <dbReference type="Proteomes" id="UP001458880"/>
    </source>
</evidence>
<keyword evidence="7" id="KW-0695">RNA-directed DNA polymerase</keyword>
<dbReference type="InterPro" id="IPR036397">
    <property type="entry name" value="RNaseH_sf"/>
</dbReference>
<name>A0AAW1JWA0_POPJA</name>
<organism evidence="12 13">
    <name type="scientific">Popillia japonica</name>
    <name type="common">Japanese beetle</name>
    <dbReference type="NCBI Taxonomy" id="7064"/>
    <lineage>
        <taxon>Eukaryota</taxon>
        <taxon>Metazoa</taxon>
        <taxon>Ecdysozoa</taxon>
        <taxon>Arthropoda</taxon>
        <taxon>Hexapoda</taxon>
        <taxon>Insecta</taxon>
        <taxon>Pterygota</taxon>
        <taxon>Neoptera</taxon>
        <taxon>Endopterygota</taxon>
        <taxon>Coleoptera</taxon>
        <taxon>Polyphaga</taxon>
        <taxon>Scarabaeiformia</taxon>
        <taxon>Scarabaeidae</taxon>
        <taxon>Rutelinae</taxon>
        <taxon>Popillia</taxon>
    </lineage>
</organism>
<keyword evidence="6" id="KW-0229">DNA integration</keyword>
<keyword evidence="9" id="KW-0233">DNA recombination</keyword>
<keyword evidence="13" id="KW-1185">Reference proteome</keyword>
<evidence type="ECO:0000256" key="8">
    <source>
        <dbReference type="ARBA" id="ARBA00022932"/>
    </source>
</evidence>
<evidence type="ECO:0000256" key="7">
    <source>
        <dbReference type="ARBA" id="ARBA00022918"/>
    </source>
</evidence>
<evidence type="ECO:0000256" key="1">
    <source>
        <dbReference type="ARBA" id="ARBA00022722"/>
    </source>
</evidence>
<evidence type="ECO:0000256" key="4">
    <source>
        <dbReference type="ARBA" id="ARBA00022801"/>
    </source>
</evidence>
<keyword evidence="3" id="KW-0255">Endonuclease</keyword>
<feature type="compositionally biased region" description="Acidic residues" evidence="10">
    <location>
        <begin position="104"/>
        <end position="120"/>
    </location>
</feature>
<dbReference type="GO" id="GO:0046872">
    <property type="term" value="F:metal ion binding"/>
    <property type="evidence" value="ECO:0007669"/>
    <property type="project" value="UniProtKB-KW"/>
</dbReference>
<keyword evidence="8" id="KW-0548">Nucleotidyltransferase</keyword>
<dbReference type="InterPro" id="IPR039537">
    <property type="entry name" value="Retrotran_Ty1/copia-like"/>
</dbReference>
<keyword evidence="5" id="KW-0460">Magnesium</keyword>
<keyword evidence="1" id="KW-0540">Nuclease</keyword>
<dbReference type="Gene3D" id="3.30.420.10">
    <property type="entry name" value="Ribonuclease H-like superfamily/Ribonuclease H"/>
    <property type="match status" value="1"/>
</dbReference>
<evidence type="ECO:0000256" key="2">
    <source>
        <dbReference type="ARBA" id="ARBA00022723"/>
    </source>
</evidence>
<dbReference type="PROSITE" id="PS50994">
    <property type="entry name" value="INTEGRASE"/>
    <property type="match status" value="1"/>
</dbReference>
<protein>
    <recommendedName>
        <fullName evidence="11">Integrase catalytic domain-containing protein</fullName>
    </recommendedName>
</protein>
<evidence type="ECO:0000256" key="6">
    <source>
        <dbReference type="ARBA" id="ARBA00022908"/>
    </source>
</evidence>
<evidence type="ECO:0000256" key="9">
    <source>
        <dbReference type="ARBA" id="ARBA00023172"/>
    </source>
</evidence>
<sequence>MNGAAERANRTIIEKARSMLQEASLEPAYWAEAVNRAVYLKNRSPTKALSGMLPEEYWTEDNKPHNRDTGSSNFEEKQSCELVIEFLLKQDKIENDKTSNESNPTDDEFSPEIDSSDDESGQSTSAEKAISEAGKEVIYAKRLISELYGDVGTVVLHSDNQGAGKLTENPVYHNRTKHIDVKYHFIRELHEKKELIVEYCPTENMVADLLTKGLPKSKHLFCVGLKAYG</sequence>
<dbReference type="GO" id="GO:0016787">
    <property type="term" value="F:hydrolase activity"/>
    <property type="evidence" value="ECO:0007669"/>
    <property type="project" value="UniProtKB-KW"/>
</dbReference>
<evidence type="ECO:0000256" key="10">
    <source>
        <dbReference type="SAM" id="MobiDB-lite"/>
    </source>
</evidence>
<dbReference type="InterPro" id="IPR012337">
    <property type="entry name" value="RNaseH-like_sf"/>
</dbReference>
<dbReference type="GO" id="GO:0004519">
    <property type="term" value="F:endonuclease activity"/>
    <property type="evidence" value="ECO:0007669"/>
    <property type="project" value="UniProtKB-KW"/>
</dbReference>
<dbReference type="GO" id="GO:0003676">
    <property type="term" value="F:nucleic acid binding"/>
    <property type="evidence" value="ECO:0007669"/>
    <property type="project" value="InterPro"/>
</dbReference>